<protein>
    <submittedName>
        <fullName evidence="3">Uncharacterized protein</fullName>
    </submittedName>
</protein>
<reference evidence="3" key="1">
    <citation type="submission" date="2022-11" db="UniProtKB">
        <authorList>
            <consortium name="WormBaseParasite"/>
        </authorList>
    </citation>
    <scope>IDENTIFICATION</scope>
</reference>
<feature type="region of interest" description="Disordered" evidence="1">
    <location>
        <begin position="1"/>
        <end position="27"/>
    </location>
</feature>
<dbReference type="Proteomes" id="UP000887566">
    <property type="component" value="Unplaced"/>
</dbReference>
<evidence type="ECO:0000256" key="1">
    <source>
        <dbReference type="SAM" id="MobiDB-lite"/>
    </source>
</evidence>
<dbReference type="WBParaSite" id="PSAMB.scaffold7369size7760.g29972.t1">
    <property type="protein sequence ID" value="PSAMB.scaffold7369size7760.g29972.t1"/>
    <property type="gene ID" value="PSAMB.scaffold7369size7760.g29972"/>
</dbReference>
<feature type="compositionally biased region" description="Polar residues" evidence="1">
    <location>
        <begin position="1"/>
        <end position="25"/>
    </location>
</feature>
<dbReference type="Gene3D" id="2.40.50.140">
    <property type="entry name" value="Nucleic acid-binding proteins"/>
    <property type="match status" value="1"/>
</dbReference>
<sequence length="474" mass="51055">MSKQNKANKSTPTTRAQQKRLTQESIADDPLGLKALFDISPVKRPAPSSSTTDTIPPTPRKKIRTDIFSLFARFVDVPTVTMTTALEGTYLIKIIELGSSVVSQADEEVGGGPRGGKEGEAAPQCHRWAKVVDASTTFLAQFTSTFWSKEVKAGAVYTVTKPSIGAAGEMIVGNGVCSGMTGGVFCTPSLDSLAAMVTAAERRNTKSIASLRELGINSGWHTIRAKAMVVGPLRSIMTRFNTKVSQLSVVVRDGTHPDNDGIELTLWGAPARTAAAMVRPGSCYSFTGVIVRTFRKATVLNSTSATVITSIYDEELREIETVDATAGGLEAQILSFDAASAAVWPRCPNARCFNRNLTEHRTGVFICGGTLRHVGCNMEWAEKDVLVGATVAVMAVVDDGADELQLYKVYTNSVGRLIPLPRKFDKTFDLVAALGSVRFPLLASVRLLSNCKERAFDINRIEPEEEDGDEVPTD</sequence>
<dbReference type="SUPFAM" id="SSF50249">
    <property type="entry name" value="Nucleic acid-binding proteins"/>
    <property type="match status" value="1"/>
</dbReference>
<evidence type="ECO:0000313" key="2">
    <source>
        <dbReference type="Proteomes" id="UP000887566"/>
    </source>
</evidence>
<name>A0A914XB09_9BILA</name>
<dbReference type="AlphaFoldDB" id="A0A914XB09"/>
<accession>A0A914XB09</accession>
<proteinExistence type="predicted"/>
<keyword evidence="2" id="KW-1185">Reference proteome</keyword>
<dbReference type="InterPro" id="IPR012340">
    <property type="entry name" value="NA-bd_OB-fold"/>
</dbReference>
<evidence type="ECO:0000313" key="3">
    <source>
        <dbReference type="WBParaSite" id="PSAMB.scaffold7369size7760.g29972.t1"/>
    </source>
</evidence>
<organism evidence="2 3">
    <name type="scientific">Plectus sambesii</name>
    <dbReference type="NCBI Taxonomy" id="2011161"/>
    <lineage>
        <taxon>Eukaryota</taxon>
        <taxon>Metazoa</taxon>
        <taxon>Ecdysozoa</taxon>
        <taxon>Nematoda</taxon>
        <taxon>Chromadorea</taxon>
        <taxon>Plectida</taxon>
        <taxon>Plectina</taxon>
        <taxon>Plectoidea</taxon>
        <taxon>Plectidae</taxon>
        <taxon>Plectus</taxon>
    </lineage>
</organism>